<protein>
    <submittedName>
        <fullName evidence="12">Uncharacterized protein LOC104233899</fullName>
    </submittedName>
</protein>
<dbReference type="FunFam" id="3.10.10.10:FF:000007">
    <property type="entry name" value="Retrovirus-related Pol polyprotein from transposon 17.6-like Protein"/>
    <property type="match status" value="1"/>
</dbReference>
<dbReference type="GO" id="GO:0006508">
    <property type="term" value="P:proteolysis"/>
    <property type="evidence" value="ECO:0007669"/>
    <property type="project" value="UniProtKB-KW"/>
</dbReference>
<evidence type="ECO:0000313" key="12">
    <source>
        <dbReference type="RefSeq" id="XP_009785663.1"/>
    </source>
</evidence>
<evidence type="ECO:0000256" key="6">
    <source>
        <dbReference type="ARBA" id="ARBA00022801"/>
    </source>
</evidence>
<keyword evidence="2" id="KW-0808">Transferase</keyword>
<keyword evidence="7" id="KW-0695">RNA-directed DNA polymerase</keyword>
<keyword evidence="4" id="KW-0540">Nuclease</keyword>
<evidence type="ECO:0000313" key="11">
    <source>
        <dbReference type="Proteomes" id="UP000189701"/>
    </source>
</evidence>
<reference evidence="11" key="1">
    <citation type="journal article" date="2013" name="Genome Biol.">
        <title>Reference genomes and transcriptomes of Nicotiana sylvestris and Nicotiana tomentosiformis.</title>
        <authorList>
            <person name="Sierro N."/>
            <person name="Battey J.N."/>
            <person name="Ouadi S."/>
            <person name="Bovet L."/>
            <person name="Goepfert S."/>
            <person name="Bakaher N."/>
            <person name="Peitsch M.C."/>
            <person name="Ivanov N.V."/>
        </authorList>
    </citation>
    <scope>NUCLEOTIDE SEQUENCE [LARGE SCALE GENOMIC DNA]</scope>
</reference>
<dbReference type="eggNOG" id="KOG0017">
    <property type="taxonomic scope" value="Eukaryota"/>
</dbReference>
<feature type="coiled-coil region" evidence="8">
    <location>
        <begin position="14"/>
        <end position="41"/>
    </location>
</feature>
<evidence type="ECO:0000259" key="10">
    <source>
        <dbReference type="Pfam" id="PF00078"/>
    </source>
</evidence>
<dbReference type="STRING" id="4096.A0A1U7X475"/>
<proteinExistence type="predicted"/>
<keyword evidence="5" id="KW-0255">Endonuclease</keyword>
<dbReference type="Pfam" id="PF00078">
    <property type="entry name" value="RVT_1"/>
    <property type="match status" value="1"/>
</dbReference>
<dbReference type="AlphaFoldDB" id="A0A1U7X475"/>
<evidence type="ECO:0000256" key="1">
    <source>
        <dbReference type="ARBA" id="ARBA00022670"/>
    </source>
</evidence>
<dbReference type="Proteomes" id="UP000189701">
    <property type="component" value="Unplaced"/>
</dbReference>
<reference evidence="12" key="2">
    <citation type="submission" date="2025-08" db="UniProtKB">
        <authorList>
            <consortium name="RefSeq"/>
        </authorList>
    </citation>
    <scope>IDENTIFICATION</scope>
    <source>
        <tissue evidence="12">Leaf</tissue>
    </source>
</reference>
<evidence type="ECO:0000256" key="5">
    <source>
        <dbReference type="ARBA" id="ARBA00022759"/>
    </source>
</evidence>
<evidence type="ECO:0000256" key="2">
    <source>
        <dbReference type="ARBA" id="ARBA00022679"/>
    </source>
</evidence>
<dbReference type="InterPro" id="IPR053134">
    <property type="entry name" value="RNA-dir_DNA_polymerase"/>
</dbReference>
<organism evidence="11 12">
    <name type="scientific">Nicotiana sylvestris</name>
    <name type="common">Wood tobacco</name>
    <name type="synonym">South American tobacco</name>
    <dbReference type="NCBI Taxonomy" id="4096"/>
    <lineage>
        <taxon>Eukaryota</taxon>
        <taxon>Viridiplantae</taxon>
        <taxon>Streptophyta</taxon>
        <taxon>Embryophyta</taxon>
        <taxon>Tracheophyta</taxon>
        <taxon>Spermatophyta</taxon>
        <taxon>Magnoliopsida</taxon>
        <taxon>eudicotyledons</taxon>
        <taxon>Gunneridae</taxon>
        <taxon>Pentapetalae</taxon>
        <taxon>asterids</taxon>
        <taxon>lamiids</taxon>
        <taxon>Solanales</taxon>
        <taxon>Solanaceae</taxon>
        <taxon>Nicotianoideae</taxon>
        <taxon>Nicotianeae</taxon>
        <taxon>Nicotiana</taxon>
    </lineage>
</organism>
<dbReference type="Gene3D" id="3.10.10.10">
    <property type="entry name" value="HIV Type 1 Reverse Transcriptase, subunit A, domain 1"/>
    <property type="match status" value="1"/>
</dbReference>
<evidence type="ECO:0000256" key="3">
    <source>
        <dbReference type="ARBA" id="ARBA00022695"/>
    </source>
</evidence>
<keyword evidence="6" id="KW-0378">Hydrolase</keyword>
<keyword evidence="1" id="KW-0645">Protease</keyword>
<name>A0A1U7X475_NICSY</name>
<dbReference type="PANTHER" id="PTHR24559:SF450">
    <property type="entry name" value="RNA-DIRECTED DNA POLYMERASE HOMOLOG"/>
    <property type="match status" value="1"/>
</dbReference>
<dbReference type="GO" id="GO:0003964">
    <property type="term" value="F:RNA-directed DNA polymerase activity"/>
    <property type="evidence" value="ECO:0007669"/>
    <property type="project" value="UniProtKB-KW"/>
</dbReference>
<keyword evidence="8" id="KW-0175">Coiled coil</keyword>
<dbReference type="SUPFAM" id="SSF56672">
    <property type="entry name" value="DNA/RNA polymerases"/>
    <property type="match status" value="1"/>
</dbReference>
<evidence type="ECO:0000256" key="9">
    <source>
        <dbReference type="SAM" id="MobiDB-lite"/>
    </source>
</evidence>
<accession>A0A1U7X475</accession>
<dbReference type="Gene3D" id="3.30.70.270">
    <property type="match status" value="1"/>
</dbReference>
<evidence type="ECO:0000256" key="4">
    <source>
        <dbReference type="ARBA" id="ARBA00022722"/>
    </source>
</evidence>
<feature type="region of interest" description="Disordered" evidence="9">
    <location>
        <begin position="61"/>
        <end position="81"/>
    </location>
</feature>
<dbReference type="PANTHER" id="PTHR24559">
    <property type="entry name" value="TRANSPOSON TY3-I GAG-POL POLYPROTEIN"/>
    <property type="match status" value="1"/>
</dbReference>
<evidence type="ECO:0000256" key="7">
    <source>
        <dbReference type="ARBA" id="ARBA00022918"/>
    </source>
</evidence>
<feature type="domain" description="Reverse transcriptase" evidence="10">
    <location>
        <begin position="125"/>
        <end position="167"/>
    </location>
</feature>
<dbReference type="GO" id="GO:0004519">
    <property type="term" value="F:endonuclease activity"/>
    <property type="evidence" value="ECO:0007669"/>
    <property type="project" value="UniProtKB-KW"/>
</dbReference>
<dbReference type="InterPro" id="IPR000477">
    <property type="entry name" value="RT_dom"/>
</dbReference>
<evidence type="ECO:0000256" key="8">
    <source>
        <dbReference type="SAM" id="Coils"/>
    </source>
</evidence>
<keyword evidence="11" id="KW-1185">Reference proteome</keyword>
<dbReference type="InterPro" id="IPR043128">
    <property type="entry name" value="Rev_trsase/Diguanyl_cyclase"/>
</dbReference>
<dbReference type="InterPro" id="IPR043502">
    <property type="entry name" value="DNA/RNA_pol_sf"/>
</dbReference>
<keyword evidence="3" id="KW-0548">Nucleotidyltransferase</keyword>
<dbReference type="OrthoDB" id="1686402at2759"/>
<dbReference type="RefSeq" id="XP_009785663.1">
    <property type="nucleotide sequence ID" value="XM_009787361.1"/>
</dbReference>
<gene>
    <name evidence="12" type="primary">LOC104233899</name>
</gene>
<dbReference type="GO" id="GO:0008233">
    <property type="term" value="F:peptidase activity"/>
    <property type="evidence" value="ECO:0007669"/>
    <property type="project" value="UniProtKB-KW"/>
</dbReference>
<sequence length="167" mass="19430">MNRFFVKTEEPTTIHHLQTELKLVKEELKDIKLRLNKIEMESITDKILSQVDKGKSIDKEFFSKEEDDEEEDNSPSRLKDTDSIIEEYKEGSAALVKLTKVKAKSYHLPITLKVHDMTLTKLALLDSGFWQIQITEEDKYKTAFNVPFGQYEWNVMPFGLNNAPSKF</sequence>